<keyword evidence="2" id="KW-1185">Reference proteome</keyword>
<name>A0ABQ2DMD2_9MICC</name>
<organism evidence="1 2">
    <name type="scientific">Glutamicibacter ardleyensis</name>
    <dbReference type="NCBI Taxonomy" id="225894"/>
    <lineage>
        <taxon>Bacteria</taxon>
        <taxon>Bacillati</taxon>
        <taxon>Actinomycetota</taxon>
        <taxon>Actinomycetes</taxon>
        <taxon>Micrococcales</taxon>
        <taxon>Micrococcaceae</taxon>
        <taxon>Glutamicibacter</taxon>
    </lineage>
</organism>
<accession>A0ABQ2DMD2</accession>
<evidence type="ECO:0000313" key="2">
    <source>
        <dbReference type="Proteomes" id="UP000606115"/>
    </source>
</evidence>
<reference evidence="2" key="1">
    <citation type="journal article" date="2019" name="Int. J. Syst. Evol. Microbiol.">
        <title>The Global Catalogue of Microorganisms (GCM) 10K type strain sequencing project: providing services to taxonomists for standard genome sequencing and annotation.</title>
        <authorList>
            <consortium name="The Broad Institute Genomics Platform"/>
            <consortium name="The Broad Institute Genome Sequencing Center for Infectious Disease"/>
            <person name="Wu L."/>
            <person name="Ma J."/>
        </authorList>
    </citation>
    <scope>NUCLEOTIDE SEQUENCE [LARGE SCALE GENOMIC DNA]</scope>
    <source>
        <strain evidence="2">CGMCC 1.3685</strain>
    </source>
</reference>
<dbReference type="Proteomes" id="UP000606115">
    <property type="component" value="Unassembled WGS sequence"/>
</dbReference>
<evidence type="ECO:0000313" key="1">
    <source>
        <dbReference type="EMBL" id="GGJ63823.1"/>
    </source>
</evidence>
<comment type="caution">
    <text evidence="1">The sequence shown here is derived from an EMBL/GenBank/DDBJ whole genome shotgun (WGS) entry which is preliminary data.</text>
</comment>
<proteinExistence type="predicted"/>
<protein>
    <submittedName>
        <fullName evidence="1">Uncharacterized protein</fullName>
    </submittedName>
</protein>
<sequence>MTISSKWDDVATTVLFTEVACLSKRTLRCAVIADLARREVRNTLETFYAINAENVR</sequence>
<dbReference type="EMBL" id="BMKX01000005">
    <property type="protein sequence ID" value="GGJ63823.1"/>
    <property type="molecule type" value="Genomic_DNA"/>
</dbReference>
<gene>
    <name evidence="1" type="ORF">GCM10007173_23420</name>
</gene>